<dbReference type="EMBL" id="VFML01000001">
    <property type="protein sequence ID" value="TQJ04578.1"/>
    <property type="molecule type" value="Genomic_DNA"/>
</dbReference>
<feature type="chain" id="PRO_5038774819" description="Copper(I)-binding protein" evidence="2">
    <location>
        <begin position="24"/>
        <end position="197"/>
    </location>
</feature>
<feature type="compositionally biased region" description="Basic and acidic residues" evidence="1">
    <location>
        <begin position="181"/>
        <end position="197"/>
    </location>
</feature>
<organism evidence="3 4">
    <name type="scientific">Amycolatopsis cihanbeyliensis</name>
    <dbReference type="NCBI Taxonomy" id="1128664"/>
    <lineage>
        <taxon>Bacteria</taxon>
        <taxon>Bacillati</taxon>
        <taxon>Actinomycetota</taxon>
        <taxon>Actinomycetes</taxon>
        <taxon>Pseudonocardiales</taxon>
        <taxon>Pseudonocardiaceae</taxon>
        <taxon>Amycolatopsis</taxon>
    </lineage>
</organism>
<name>A0A542DNB1_AMYCI</name>
<dbReference type="OrthoDB" id="5188566at2"/>
<dbReference type="Proteomes" id="UP000320876">
    <property type="component" value="Unassembled WGS sequence"/>
</dbReference>
<feature type="region of interest" description="Disordered" evidence="1">
    <location>
        <begin position="121"/>
        <end position="142"/>
    </location>
</feature>
<keyword evidence="2" id="KW-0732">Signal</keyword>
<proteinExistence type="predicted"/>
<keyword evidence="4" id="KW-1185">Reference proteome</keyword>
<comment type="caution">
    <text evidence="3">The sequence shown here is derived from an EMBL/GenBank/DDBJ whole genome shotgun (WGS) entry which is preliminary data.</text>
</comment>
<feature type="signal peptide" evidence="2">
    <location>
        <begin position="1"/>
        <end position="23"/>
    </location>
</feature>
<evidence type="ECO:0000313" key="4">
    <source>
        <dbReference type="Proteomes" id="UP000320876"/>
    </source>
</evidence>
<dbReference type="PROSITE" id="PS51257">
    <property type="entry name" value="PROKAR_LIPOPROTEIN"/>
    <property type="match status" value="1"/>
</dbReference>
<dbReference type="Gene3D" id="2.60.40.1890">
    <property type="entry name" value="PCu(A)C copper chaperone"/>
    <property type="match status" value="1"/>
</dbReference>
<dbReference type="InterPro" id="IPR007410">
    <property type="entry name" value="LpqE-like"/>
</dbReference>
<evidence type="ECO:0000313" key="3">
    <source>
        <dbReference type="EMBL" id="TQJ04578.1"/>
    </source>
</evidence>
<evidence type="ECO:0008006" key="5">
    <source>
        <dbReference type="Google" id="ProtNLM"/>
    </source>
</evidence>
<dbReference type="Pfam" id="PF04314">
    <property type="entry name" value="PCuAC"/>
    <property type="match status" value="1"/>
</dbReference>
<evidence type="ECO:0000256" key="2">
    <source>
        <dbReference type="SAM" id="SignalP"/>
    </source>
</evidence>
<feature type="region of interest" description="Disordered" evidence="1">
    <location>
        <begin position="178"/>
        <end position="197"/>
    </location>
</feature>
<reference evidence="3 4" key="1">
    <citation type="submission" date="2019-06" db="EMBL/GenBank/DDBJ databases">
        <title>Sequencing the genomes of 1000 actinobacteria strains.</title>
        <authorList>
            <person name="Klenk H.-P."/>
        </authorList>
    </citation>
    <scope>NUCLEOTIDE SEQUENCE [LARGE SCALE GENOMIC DNA]</scope>
    <source>
        <strain evidence="3 4">DSM 45679</strain>
    </source>
</reference>
<protein>
    <recommendedName>
        <fullName evidence="5">Copper(I)-binding protein</fullName>
    </recommendedName>
</protein>
<sequence length="197" mass="20063">MRQQKRRVLGSAALGLAAAIVVAGCGAGQITQTDTQQAAVNGAQATVGSLAIRDAVLAYPPNDSVYRAGSSAELNLRVINDGDQPAELVSVSSDAAANAIISGASTIAGRNVLVIGSTEGEVPDFQRPTGGPDGEPERPGEGGIVLRGLAYDVRPGMNVPVTFTFADAGQVTVELPIGVPEHPRTDDGEHGEAESSH</sequence>
<gene>
    <name evidence="3" type="ORF">FB471_4377</name>
</gene>
<dbReference type="AlphaFoldDB" id="A0A542DNB1"/>
<dbReference type="RefSeq" id="WP_142000234.1">
    <property type="nucleotide sequence ID" value="NZ_VFML01000001.1"/>
</dbReference>
<evidence type="ECO:0000256" key="1">
    <source>
        <dbReference type="SAM" id="MobiDB-lite"/>
    </source>
</evidence>
<dbReference type="InterPro" id="IPR036182">
    <property type="entry name" value="PCuAC_sf"/>
</dbReference>
<accession>A0A542DNB1</accession>